<proteinExistence type="predicted"/>
<feature type="region of interest" description="Disordered" evidence="1">
    <location>
        <begin position="98"/>
        <end position="125"/>
    </location>
</feature>
<sequence length="125" mass="14081">MTGVGSRYPPRFQLIAIHHLHYYSYPFSSSLWLSLARESSCSLLNLLALFGPIQTMAVIVITTLVHMSHRAIHSLRQASTLLTPFPSWHAISQRPPCHARRSIRSPQSPIPAIQTDRDTNRRIAG</sequence>
<dbReference type="EMBL" id="KQ087263">
    <property type="protein sequence ID" value="KLT39316.1"/>
    <property type="molecule type" value="Genomic_DNA"/>
</dbReference>
<evidence type="ECO:0000256" key="1">
    <source>
        <dbReference type="SAM" id="MobiDB-lite"/>
    </source>
</evidence>
<keyword evidence="2" id="KW-1133">Transmembrane helix</keyword>
<keyword evidence="4" id="KW-1185">Reference proteome</keyword>
<organism evidence="3 4">
    <name type="scientific">Cutaneotrichosporon oleaginosum</name>
    <dbReference type="NCBI Taxonomy" id="879819"/>
    <lineage>
        <taxon>Eukaryota</taxon>
        <taxon>Fungi</taxon>
        <taxon>Dikarya</taxon>
        <taxon>Basidiomycota</taxon>
        <taxon>Agaricomycotina</taxon>
        <taxon>Tremellomycetes</taxon>
        <taxon>Trichosporonales</taxon>
        <taxon>Trichosporonaceae</taxon>
        <taxon>Cutaneotrichosporon</taxon>
    </lineage>
</organism>
<evidence type="ECO:0000313" key="4">
    <source>
        <dbReference type="Proteomes" id="UP000053611"/>
    </source>
</evidence>
<evidence type="ECO:0000313" key="3">
    <source>
        <dbReference type="EMBL" id="KLT39316.1"/>
    </source>
</evidence>
<keyword evidence="2" id="KW-0472">Membrane</keyword>
<dbReference type="AlphaFoldDB" id="A0A0J0XDZ8"/>
<reference evidence="3 4" key="1">
    <citation type="submission" date="2015-03" db="EMBL/GenBank/DDBJ databases">
        <title>Genomics and transcriptomics of the oil-accumulating basidiomycete yeast T. oleaginosus allow insights into substrate utilization and the diverse evolutionary trajectories of mating systems in fungi.</title>
        <authorList>
            <consortium name="DOE Joint Genome Institute"/>
            <person name="Kourist R."/>
            <person name="Kracht O."/>
            <person name="Bracharz F."/>
            <person name="Lipzen A."/>
            <person name="Nolan M."/>
            <person name="Ohm R."/>
            <person name="Grigoriev I."/>
            <person name="Sun S."/>
            <person name="Heitman J."/>
            <person name="Bruck T."/>
            <person name="Nowrousian M."/>
        </authorList>
    </citation>
    <scope>NUCLEOTIDE SEQUENCE [LARGE SCALE GENOMIC DNA]</scope>
    <source>
        <strain evidence="3 4">IBC0246</strain>
    </source>
</reference>
<name>A0A0J0XDZ8_9TREE</name>
<gene>
    <name evidence="3" type="ORF">CC85DRAFT_198840</name>
</gene>
<dbReference type="RefSeq" id="XP_018275807.1">
    <property type="nucleotide sequence ID" value="XM_018419873.1"/>
</dbReference>
<feature type="compositionally biased region" description="Basic and acidic residues" evidence="1">
    <location>
        <begin position="115"/>
        <end position="125"/>
    </location>
</feature>
<feature type="transmembrane region" description="Helical" evidence="2">
    <location>
        <begin position="43"/>
        <end position="67"/>
    </location>
</feature>
<accession>A0A0J0XDZ8</accession>
<dbReference type="Proteomes" id="UP000053611">
    <property type="component" value="Unassembled WGS sequence"/>
</dbReference>
<dbReference type="GeneID" id="28980476"/>
<keyword evidence="2" id="KW-0812">Transmembrane</keyword>
<protein>
    <submittedName>
        <fullName evidence="3">Uncharacterized protein</fullName>
    </submittedName>
</protein>
<evidence type="ECO:0000256" key="2">
    <source>
        <dbReference type="SAM" id="Phobius"/>
    </source>
</evidence>